<name>A0ACD3BG47_9AGAR</name>
<evidence type="ECO:0000313" key="1">
    <source>
        <dbReference type="EMBL" id="TFK76871.1"/>
    </source>
</evidence>
<sequence length="211" mass="21965">MFVLTLALLAIFASVANAHFRLLYPPPRGDFVDDQEPNFCGGYNNAANRTTFPLSGGFFSIKTGHPSWTAGVLISTAENPDTFDDFKASGQDELALNYFKGPEPGAGTFCIPLDIAAANITDAVDGANVTIQIVVQATDGNLYQCADLTLVKDLKIDSNVSCVNETSATTSNSTNSTGSSHSGAVVGLSASQMPALLSAAMALFGVAFALL</sequence>
<dbReference type="EMBL" id="ML208259">
    <property type="protein sequence ID" value="TFK76871.1"/>
    <property type="molecule type" value="Genomic_DNA"/>
</dbReference>
<keyword evidence="2" id="KW-1185">Reference proteome</keyword>
<reference evidence="1 2" key="1">
    <citation type="journal article" date="2019" name="Nat. Ecol. Evol.">
        <title>Megaphylogeny resolves global patterns of mushroom evolution.</title>
        <authorList>
            <person name="Varga T."/>
            <person name="Krizsan K."/>
            <person name="Foldi C."/>
            <person name="Dima B."/>
            <person name="Sanchez-Garcia M."/>
            <person name="Sanchez-Ramirez S."/>
            <person name="Szollosi G.J."/>
            <person name="Szarkandi J.G."/>
            <person name="Papp V."/>
            <person name="Albert L."/>
            <person name="Andreopoulos W."/>
            <person name="Angelini C."/>
            <person name="Antonin V."/>
            <person name="Barry K.W."/>
            <person name="Bougher N.L."/>
            <person name="Buchanan P."/>
            <person name="Buyck B."/>
            <person name="Bense V."/>
            <person name="Catcheside P."/>
            <person name="Chovatia M."/>
            <person name="Cooper J."/>
            <person name="Damon W."/>
            <person name="Desjardin D."/>
            <person name="Finy P."/>
            <person name="Geml J."/>
            <person name="Haridas S."/>
            <person name="Hughes K."/>
            <person name="Justo A."/>
            <person name="Karasinski D."/>
            <person name="Kautmanova I."/>
            <person name="Kiss B."/>
            <person name="Kocsube S."/>
            <person name="Kotiranta H."/>
            <person name="LaButti K.M."/>
            <person name="Lechner B.E."/>
            <person name="Liimatainen K."/>
            <person name="Lipzen A."/>
            <person name="Lukacs Z."/>
            <person name="Mihaltcheva S."/>
            <person name="Morgado L.N."/>
            <person name="Niskanen T."/>
            <person name="Noordeloos M.E."/>
            <person name="Ohm R.A."/>
            <person name="Ortiz-Santana B."/>
            <person name="Ovrebo C."/>
            <person name="Racz N."/>
            <person name="Riley R."/>
            <person name="Savchenko A."/>
            <person name="Shiryaev A."/>
            <person name="Soop K."/>
            <person name="Spirin V."/>
            <person name="Szebenyi C."/>
            <person name="Tomsovsky M."/>
            <person name="Tulloss R.E."/>
            <person name="Uehling J."/>
            <person name="Grigoriev I.V."/>
            <person name="Vagvolgyi C."/>
            <person name="Papp T."/>
            <person name="Martin F.M."/>
            <person name="Miettinen O."/>
            <person name="Hibbett D.S."/>
            <person name="Nagy L.G."/>
        </authorList>
    </citation>
    <scope>NUCLEOTIDE SEQUENCE [LARGE SCALE GENOMIC DNA]</scope>
    <source>
        <strain evidence="1 2">NL-1719</strain>
    </source>
</reference>
<protein>
    <submittedName>
        <fullName evidence="1">Uncharacterized protein</fullName>
    </submittedName>
</protein>
<accession>A0ACD3BG47</accession>
<evidence type="ECO:0000313" key="2">
    <source>
        <dbReference type="Proteomes" id="UP000308600"/>
    </source>
</evidence>
<gene>
    <name evidence="1" type="ORF">BDN72DRAFT_890668</name>
</gene>
<organism evidence="1 2">
    <name type="scientific">Pluteus cervinus</name>
    <dbReference type="NCBI Taxonomy" id="181527"/>
    <lineage>
        <taxon>Eukaryota</taxon>
        <taxon>Fungi</taxon>
        <taxon>Dikarya</taxon>
        <taxon>Basidiomycota</taxon>
        <taxon>Agaricomycotina</taxon>
        <taxon>Agaricomycetes</taxon>
        <taxon>Agaricomycetidae</taxon>
        <taxon>Agaricales</taxon>
        <taxon>Pluteineae</taxon>
        <taxon>Pluteaceae</taxon>
        <taxon>Pluteus</taxon>
    </lineage>
</organism>
<proteinExistence type="predicted"/>
<dbReference type="Proteomes" id="UP000308600">
    <property type="component" value="Unassembled WGS sequence"/>
</dbReference>